<reference evidence="1" key="2">
    <citation type="submission" date="2011-02" db="EMBL/GenBank/DDBJ databases">
        <authorList>
            <person name="MacLean D."/>
        </authorList>
    </citation>
    <scope>NUCLEOTIDE SEQUENCE</scope>
</reference>
<proteinExistence type="predicted"/>
<dbReference type="EMBL" id="FR824682">
    <property type="protein sequence ID" value="CCA27815.1"/>
    <property type="molecule type" value="Genomic_DNA"/>
</dbReference>
<evidence type="ECO:0000313" key="1">
    <source>
        <dbReference type="EMBL" id="CCA27815.1"/>
    </source>
</evidence>
<gene>
    <name evidence="1" type="primary">AlNc14C706G12422</name>
    <name evidence="1" type="ORF">ALNC14_139590</name>
</gene>
<dbReference type="HOGENOM" id="CLU_092230_0_0_1"/>
<protein>
    <submittedName>
        <fullName evidence="1">AlNc14C706G12422 protein</fullName>
    </submittedName>
</protein>
<name>F0X1V8_9STRA</name>
<sequence>MLRALGKNTHNHMISKTSSIVYTPASSSEVFPVSFSNLLCCHHWDKCVRIQMLPSDFCSENLAFLLAPSFPPIDQNDFSQFTVTRIPVGAWPPQSDWIGSNMDTKQSSASYSSHLESNPATQISPMPHNIALVRFAYVPSKQVDCIRCLMERSEAYLLYVAEKTPDGYVWMRQAPVNILKSCLGKLCSSLTYDEQGVQIQRPSGTLQLTTDDNTLSREL</sequence>
<dbReference type="AlphaFoldDB" id="F0X1V8"/>
<organism evidence="1">
    <name type="scientific">Albugo laibachii Nc14</name>
    <dbReference type="NCBI Taxonomy" id="890382"/>
    <lineage>
        <taxon>Eukaryota</taxon>
        <taxon>Sar</taxon>
        <taxon>Stramenopiles</taxon>
        <taxon>Oomycota</taxon>
        <taxon>Peronosporomycetes</taxon>
        <taxon>Albuginales</taxon>
        <taxon>Albuginaceae</taxon>
        <taxon>Albugo</taxon>
    </lineage>
</organism>
<accession>F0X1V8</accession>
<reference evidence="1" key="1">
    <citation type="journal article" date="2011" name="PLoS Biol.">
        <title>Gene gain and loss during evolution of obligate parasitism in the white rust pathogen of Arabidopsis thaliana.</title>
        <authorList>
            <person name="Kemen E."/>
            <person name="Gardiner A."/>
            <person name="Schultz-Larsen T."/>
            <person name="Kemen A.C."/>
            <person name="Balmuth A.L."/>
            <person name="Robert-Seilaniantz A."/>
            <person name="Bailey K."/>
            <person name="Holub E."/>
            <person name="Studholme D.J."/>
            <person name="Maclean D."/>
            <person name="Jones J.D."/>
        </authorList>
    </citation>
    <scope>NUCLEOTIDE SEQUENCE</scope>
</reference>